<keyword evidence="1" id="KW-0812">Transmembrane</keyword>
<keyword evidence="3" id="KW-1185">Reference proteome</keyword>
<feature type="transmembrane region" description="Helical" evidence="1">
    <location>
        <begin position="12"/>
        <end position="32"/>
    </location>
</feature>
<dbReference type="PATRIC" id="fig|1423750.3.peg.564"/>
<feature type="transmembrane region" description="Helical" evidence="1">
    <location>
        <begin position="109"/>
        <end position="132"/>
    </location>
</feature>
<comment type="caution">
    <text evidence="2">The sequence shown here is derived from an EMBL/GenBank/DDBJ whole genome shotgun (WGS) entry which is preliminary data.</text>
</comment>
<evidence type="ECO:0000313" key="2">
    <source>
        <dbReference type="EMBL" id="KRM06404.1"/>
    </source>
</evidence>
<dbReference type="EMBL" id="AZGB01000015">
    <property type="protein sequence ID" value="KRM06404.1"/>
    <property type="molecule type" value="Genomic_DNA"/>
</dbReference>
<feature type="transmembrane region" description="Helical" evidence="1">
    <location>
        <begin position="84"/>
        <end position="103"/>
    </location>
</feature>
<gene>
    <name evidence="2" type="ORF">FC89_GL000545</name>
</gene>
<accession>A0A0R1VSQ8</accession>
<sequence>MFLLNINQLNLLLLTISIICTIIFFIFLFKLINTQKALKNKIAIFNHFLNTYKTNNDISATKESTTVSLKLYKSAKKLYNPMKLLLPIIVVNMIPAIILLLTFPVHGLLIDVLLIFFFSCMICLTIYIFYLTKHKDFFSLERSFVNSSYQINNDVFLLIQKFDYSISPLIQRKVFTILYAFEFLNVSLICLIWV</sequence>
<reference evidence="2 3" key="1">
    <citation type="journal article" date="2015" name="Genome Announc.">
        <title>Expanding the biotechnology potential of lactobacilli through comparative genomics of 213 strains and associated genera.</title>
        <authorList>
            <person name="Sun Z."/>
            <person name="Harris H.M."/>
            <person name="McCann A."/>
            <person name="Guo C."/>
            <person name="Argimon S."/>
            <person name="Zhang W."/>
            <person name="Yang X."/>
            <person name="Jeffery I.B."/>
            <person name="Cooney J.C."/>
            <person name="Kagawa T.F."/>
            <person name="Liu W."/>
            <person name="Song Y."/>
            <person name="Salvetti E."/>
            <person name="Wrobel A."/>
            <person name="Rasinkangas P."/>
            <person name="Parkhill J."/>
            <person name="Rea M.C."/>
            <person name="O'Sullivan O."/>
            <person name="Ritari J."/>
            <person name="Douillard F.P."/>
            <person name="Paul Ross R."/>
            <person name="Yang R."/>
            <person name="Briner A.E."/>
            <person name="Felis G.E."/>
            <person name="de Vos W.M."/>
            <person name="Barrangou R."/>
            <person name="Klaenhammer T.R."/>
            <person name="Caufield P.W."/>
            <person name="Cui Y."/>
            <person name="Zhang H."/>
            <person name="O'Toole P.W."/>
        </authorList>
    </citation>
    <scope>NUCLEOTIDE SEQUENCE [LARGE SCALE GENOMIC DNA]</scope>
    <source>
        <strain evidence="2 3">DSM 18630</strain>
    </source>
</reference>
<name>A0A0R1VSQ8_9LACO</name>
<protein>
    <submittedName>
        <fullName evidence="2">Uncharacterized protein</fullName>
    </submittedName>
</protein>
<keyword evidence="1" id="KW-1133">Transmembrane helix</keyword>
<evidence type="ECO:0000313" key="3">
    <source>
        <dbReference type="Proteomes" id="UP000051451"/>
    </source>
</evidence>
<keyword evidence="1" id="KW-0472">Membrane</keyword>
<feature type="transmembrane region" description="Helical" evidence="1">
    <location>
        <begin position="174"/>
        <end position="193"/>
    </location>
</feature>
<proteinExistence type="predicted"/>
<dbReference type="AlphaFoldDB" id="A0A0R1VSQ8"/>
<dbReference type="Proteomes" id="UP000051451">
    <property type="component" value="Unassembled WGS sequence"/>
</dbReference>
<evidence type="ECO:0000256" key="1">
    <source>
        <dbReference type="SAM" id="Phobius"/>
    </source>
</evidence>
<organism evidence="2 3">
    <name type="scientific">Liquorilactobacillus ghanensis DSM 18630</name>
    <dbReference type="NCBI Taxonomy" id="1423750"/>
    <lineage>
        <taxon>Bacteria</taxon>
        <taxon>Bacillati</taxon>
        <taxon>Bacillota</taxon>
        <taxon>Bacilli</taxon>
        <taxon>Lactobacillales</taxon>
        <taxon>Lactobacillaceae</taxon>
        <taxon>Liquorilactobacillus</taxon>
    </lineage>
</organism>